<feature type="transmembrane region" description="Helical" evidence="8">
    <location>
        <begin position="87"/>
        <end position="109"/>
    </location>
</feature>
<feature type="transmembrane region" description="Helical" evidence="8">
    <location>
        <begin position="414"/>
        <end position="433"/>
    </location>
</feature>
<evidence type="ECO:0000256" key="6">
    <source>
        <dbReference type="ARBA" id="ARBA00023136"/>
    </source>
</evidence>
<dbReference type="Gene3D" id="1.20.1720.10">
    <property type="entry name" value="Multidrug resistance protein D"/>
    <property type="match status" value="1"/>
</dbReference>
<dbReference type="NCBIfam" id="TIGR00711">
    <property type="entry name" value="efflux_EmrB"/>
    <property type="match status" value="1"/>
</dbReference>
<feature type="transmembrane region" description="Helical" evidence="8">
    <location>
        <begin position="21"/>
        <end position="44"/>
    </location>
</feature>
<dbReference type="RefSeq" id="WP_317533342.1">
    <property type="nucleotide sequence ID" value="NZ_JAWLKF010000007.1"/>
</dbReference>
<dbReference type="CDD" id="cd17502">
    <property type="entry name" value="MFS_Azr1_MDR_like"/>
    <property type="match status" value="1"/>
</dbReference>
<gene>
    <name evidence="10" type="ORF">R3P93_14645</name>
</gene>
<dbReference type="PANTHER" id="PTHR23501:SF197">
    <property type="entry name" value="COMD"/>
    <property type="match status" value="1"/>
</dbReference>
<feature type="transmembrane region" description="Helical" evidence="8">
    <location>
        <begin position="514"/>
        <end position="533"/>
    </location>
</feature>
<evidence type="ECO:0000259" key="9">
    <source>
        <dbReference type="PROSITE" id="PS50850"/>
    </source>
</evidence>
<evidence type="ECO:0000256" key="2">
    <source>
        <dbReference type="ARBA" id="ARBA00022448"/>
    </source>
</evidence>
<dbReference type="InterPro" id="IPR011701">
    <property type="entry name" value="MFS"/>
</dbReference>
<dbReference type="Proteomes" id="UP001186104">
    <property type="component" value="Unassembled WGS sequence"/>
</dbReference>
<protein>
    <submittedName>
        <fullName evidence="10">MDR family MFS transporter</fullName>
    </submittedName>
</protein>
<dbReference type="InterPro" id="IPR020846">
    <property type="entry name" value="MFS_dom"/>
</dbReference>
<feature type="transmembrane region" description="Helical" evidence="8">
    <location>
        <begin position="347"/>
        <end position="366"/>
    </location>
</feature>
<name>A0ABU4D250_9NOCA</name>
<feature type="transmembrane region" description="Helical" evidence="8">
    <location>
        <begin position="275"/>
        <end position="296"/>
    </location>
</feature>
<feature type="domain" description="Major facilitator superfamily (MFS) profile" evidence="9">
    <location>
        <begin position="22"/>
        <end position="538"/>
    </location>
</feature>
<dbReference type="InterPro" id="IPR036259">
    <property type="entry name" value="MFS_trans_sf"/>
</dbReference>
<dbReference type="PROSITE" id="PS50850">
    <property type="entry name" value="MFS"/>
    <property type="match status" value="1"/>
</dbReference>
<keyword evidence="2" id="KW-0813">Transport</keyword>
<feature type="transmembrane region" description="Helical" evidence="8">
    <location>
        <begin position="115"/>
        <end position="136"/>
    </location>
</feature>
<dbReference type="Gene3D" id="1.20.1250.20">
    <property type="entry name" value="MFS general substrate transporter like domains"/>
    <property type="match status" value="1"/>
</dbReference>
<proteinExistence type="predicted"/>
<comment type="subcellular location">
    <subcellularLocation>
        <location evidence="1">Cell membrane</location>
        <topology evidence="1">Multi-pass membrane protein</topology>
    </subcellularLocation>
</comment>
<evidence type="ECO:0000313" key="10">
    <source>
        <dbReference type="EMBL" id="MDV6303801.1"/>
    </source>
</evidence>
<comment type="caution">
    <text evidence="10">The sequence shown here is derived from an EMBL/GenBank/DDBJ whole genome shotgun (WGS) entry which is preliminary data.</text>
</comment>
<feature type="transmembrane region" description="Helical" evidence="8">
    <location>
        <begin position="372"/>
        <end position="393"/>
    </location>
</feature>
<evidence type="ECO:0000256" key="5">
    <source>
        <dbReference type="ARBA" id="ARBA00022989"/>
    </source>
</evidence>
<dbReference type="PANTHER" id="PTHR23501">
    <property type="entry name" value="MAJOR FACILITATOR SUPERFAMILY"/>
    <property type="match status" value="1"/>
</dbReference>
<evidence type="ECO:0000256" key="3">
    <source>
        <dbReference type="ARBA" id="ARBA00022475"/>
    </source>
</evidence>
<keyword evidence="6 8" id="KW-0472">Membrane</keyword>
<feature type="transmembrane region" description="Helical" evidence="8">
    <location>
        <begin position="148"/>
        <end position="169"/>
    </location>
</feature>
<feature type="transmembrane region" description="Helical" evidence="8">
    <location>
        <begin position="243"/>
        <end position="263"/>
    </location>
</feature>
<keyword evidence="4 8" id="KW-0812">Transmembrane</keyword>
<keyword evidence="3" id="KW-1003">Cell membrane</keyword>
<keyword evidence="11" id="KW-1185">Reference proteome</keyword>
<evidence type="ECO:0000256" key="8">
    <source>
        <dbReference type="SAM" id="Phobius"/>
    </source>
</evidence>
<feature type="transmembrane region" description="Helical" evidence="8">
    <location>
        <begin position="181"/>
        <end position="201"/>
    </location>
</feature>
<organism evidence="10 11">
    <name type="scientific">Rhodococcus cerastii</name>
    <dbReference type="NCBI Taxonomy" id="908616"/>
    <lineage>
        <taxon>Bacteria</taxon>
        <taxon>Bacillati</taxon>
        <taxon>Actinomycetota</taxon>
        <taxon>Actinomycetes</taxon>
        <taxon>Mycobacteriales</taxon>
        <taxon>Nocardiaceae</taxon>
        <taxon>Rhodococcus</taxon>
    </lineage>
</organism>
<feature type="transmembrane region" description="Helical" evidence="8">
    <location>
        <begin position="316"/>
        <end position="335"/>
    </location>
</feature>
<dbReference type="Pfam" id="PF07690">
    <property type="entry name" value="MFS_1"/>
    <property type="match status" value="1"/>
</dbReference>
<evidence type="ECO:0000256" key="7">
    <source>
        <dbReference type="SAM" id="MobiDB-lite"/>
    </source>
</evidence>
<dbReference type="SUPFAM" id="SSF103473">
    <property type="entry name" value="MFS general substrate transporter"/>
    <property type="match status" value="1"/>
</dbReference>
<accession>A0ABU4D250</accession>
<evidence type="ECO:0000313" key="11">
    <source>
        <dbReference type="Proteomes" id="UP001186104"/>
    </source>
</evidence>
<feature type="region of interest" description="Disordered" evidence="7">
    <location>
        <begin position="544"/>
        <end position="564"/>
    </location>
</feature>
<dbReference type="InterPro" id="IPR004638">
    <property type="entry name" value="EmrB-like"/>
</dbReference>
<reference evidence="10 11" key="1">
    <citation type="submission" date="2023-10" db="EMBL/GenBank/DDBJ databases">
        <title>Development of a sustainable strategy for remediation of hydrocarbon-contaminated territories based on the waste exchange concept.</title>
        <authorList>
            <person name="Krivoruchko A."/>
        </authorList>
    </citation>
    <scope>NUCLEOTIDE SEQUENCE [LARGE SCALE GENOMIC DNA]</scope>
    <source>
        <strain evidence="10 11">IEGM 1327</strain>
    </source>
</reference>
<evidence type="ECO:0000256" key="1">
    <source>
        <dbReference type="ARBA" id="ARBA00004651"/>
    </source>
</evidence>
<evidence type="ECO:0000256" key="4">
    <source>
        <dbReference type="ARBA" id="ARBA00022692"/>
    </source>
</evidence>
<dbReference type="EMBL" id="JAWLKF010000007">
    <property type="protein sequence ID" value="MDV6303801.1"/>
    <property type="molecule type" value="Genomic_DNA"/>
</dbReference>
<feature type="transmembrane region" description="Helical" evidence="8">
    <location>
        <begin position="213"/>
        <end position="231"/>
    </location>
</feature>
<keyword evidence="5 8" id="KW-1133">Transmembrane helix</keyword>
<sequence>MVTEPEVKPATGEYSHREIMTILSGLMMGMFLAALDQTIVSTSVRTIADDLNGFSVLAWVTTAYLITSTVSTPLYGKLSDLYGRKPFFMTAISIFVVGSMLCGIATSMYELAAFRAIQGLGAGGLMSMALAIIGDIVPPRERAKYQGYFLAVFGTSSVLGPVIGGLLAGQSSILGITGWRWVFYINVPLGIIALVVVWRVLNLPVYRREARVDWWGAVLLSVGLVPLLIIAEQGRVWGWSSPRALLCFGIGIVGVIAFVLAEIKMGDDALIPMRFFRNPLFSLCIAVSVIAGAAMFGGISLLPQYLQVVKGSSPTLAGYQTLPLVGALMVASIVSGRMISKTGRYKIFPIVGTALMAIAMFVFHYVHADTPLWQTMVVMGVFGLGLGSMMQPLTLAIQNAMPPKDMGVSTSAATFFRQIGATVGVAVFLSMLFTQLTPKTGDALIAASSTPEFQQAVQSAATSSDPLESGFAQAIASGDASVAGSALQDSSFIQKLEPALAEPFRIGFSDAMDYVFLAVSILMVLGFVLVLFLKEVPLRTMSGLAAAQQERDEERANEAGTGLL</sequence>
<feature type="transmembrane region" description="Helical" evidence="8">
    <location>
        <begin position="56"/>
        <end position="75"/>
    </location>
</feature>